<gene>
    <name evidence="1" type="ORF">FD14_GL002804</name>
</gene>
<proteinExistence type="predicted"/>
<accession>A0A0R2ETL7</accession>
<dbReference type="STRING" id="1423804.FD14_GL002804"/>
<dbReference type="EMBL" id="AYZM01000177">
    <property type="protein sequence ID" value="KRN15996.1"/>
    <property type="molecule type" value="Genomic_DNA"/>
</dbReference>
<comment type="caution">
    <text evidence="1">The sequence shown here is derived from an EMBL/GenBank/DDBJ whole genome shotgun (WGS) entry which is preliminary data.</text>
</comment>
<dbReference type="PATRIC" id="fig|1423804.4.peg.3019"/>
<keyword evidence="2" id="KW-1185">Reference proteome</keyword>
<protein>
    <submittedName>
        <fullName evidence="1">Uncharacterized protein</fullName>
    </submittedName>
</protein>
<sequence length="57" mass="6266">MAHQIINRVDVGKGPLRLTLGSDAYQKIKASLEARLTALTEQKAVAYSTDADDYVMQ</sequence>
<reference evidence="1 2" key="1">
    <citation type="journal article" date="2015" name="Genome Announc.">
        <title>Expanding the biotechnology potential of lactobacilli through comparative genomics of 213 strains and associated genera.</title>
        <authorList>
            <person name="Sun Z."/>
            <person name="Harris H.M."/>
            <person name="McCann A."/>
            <person name="Guo C."/>
            <person name="Argimon S."/>
            <person name="Zhang W."/>
            <person name="Yang X."/>
            <person name="Jeffery I.B."/>
            <person name="Cooney J.C."/>
            <person name="Kagawa T.F."/>
            <person name="Liu W."/>
            <person name="Song Y."/>
            <person name="Salvetti E."/>
            <person name="Wrobel A."/>
            <person name="Rasinkangas P."/>
            <person name="Parkhill J."/>
            <person name="Rea M.C."/>
            <person name="O'Sullivan O."/>
            <person name="Ritari J."/>
            <person name="Douillard F.P."/>
            <person name="Paul Ross R."/>
            <person name="Yang R."/>
            <person name="Briner A.E."/>
            <person name="Felis G.E."/>
            <person name="de Vos W.M."/>
            <person name="Barrangou R."/>
            <person name="Klaenhammer T.R."/>
            <person name="Caufield P.W."/>
            <person name="Cui Y."/>
            <person name="Zhang H."/>
            <person name="O'Toole P.W."/>
        </authorList>
    </citation>
    <scope>NUCLEOTIDE SEQUENCE [LARGE SCALE GENOMIC DNA]</scope>
    <source>
        <strain evidence="1 2">DSM 23365</strain>
    </source>
</reference>
<evidence type="ECO:0000313" key="2">
    <source>
        <dbReference type="Proteomes" id="UP000051442"/>
    </source>
</evidence>
<dbReference type="Proteomes" id="UP000051442">
    <property type="component" value="Unassembled WGS sequence"/>
</dbReference>
<name>A0A0R2ETL7_9LACO</name>
<organism evidence="1 2">
    <name type="scientific">Secundilactobacillus similis DSM 23365 = JCM 2765</name>
    <dbReference type="NCBI Taxonomy" id="1423804"/>
    <lineage>
        <taxon>Bacteria</taxon>
        <taxon>Bacillati</taxon>
        <taxon>Bacillota</taxon>
        <taxon>Bacilli</taxon>
        <taxon>Lactobacillales</taxon>
        <taxon>Lactobacillaceae</taxon>
        <taxon>Secundilactobacillus</taxon>
    </lineage>
</organism>
<evidence type="ECO:0000313" key="1">
    <source>
        <dbReference type="EMBL" id="KRN15996.1"/>
    </source>
</evidence>
<dbReference type="AlphaFoldDB" id="A0A0R2ETL7"/>
<dbReference type="RefSeq" id="WP_225351952.1">
    <property type="nucleotide sequence ID" value="NZ_BAABCF010000028.1"/>
</dbReference>